<feature type="domain" description="FHA" evidence="2">
    <location>
        <begin position="384"/>
        <end position="430"/>
    </location>
</feature>
<feature type="region of interest" description="Disordered" evidence="1">
    <location>
        <begin position="79"/>
        <end position="105"/>
    </location>
</feature>
<protein>
    <recommendedName>
        <fullName evidence="2">FHA domain-containing protein</fullName>
    </recommendedName>
</protein>
<dbReference type="InterPro" id="IPR050923">
    <property type="entry name" value="Cell_Proc_Reg/RNA_Proc"/>
</dbReference>
<proteinExistence type="predicted"/>
<reference evidence="3 4" key="1">
    <citation type="submission" date="2016-02" db="EMBL/GenBank/DDBJ databases">
        <title>Genome analysis of coral dinoflagellate symbionts highlights evolutionary adaptations to a symbiotic lifestyle.</title>
        <authorList>
            <person name="Aranda M."/>
            <person name="Li Y."/>
            <person name="Liew Y.J."/>
            <person name="Baumgarten S."/>
            <person name="Simakov O."/>
            <person name="Wilson M."/>
            <person name="Piel J."/>
            <person name="Ashoor H."/>
            <person name="Bougouffa S."/>
            <person name="Bajic V.B."/>
            <person name="Ryu T."/>
            <person name="Ravasi T."/>
            <person name="Bayer T."/>
            <person name="Micklem G."/>
            <person name="Kim H."/>
            <person name="Bhak J."/>
            <person name="Lajeunesse T.C."/>
            <person name="Voolstra C.R."/>
        </authorList>
    </citation>
    <scope>NUCLEOTIDE SEQUENCE [LARGE SCALE GENOMIC DNA]</scope>
    <source>
        <strain evidence="3 4">CCMP2467</strain>
    </source>
</reference>
<feature type="domain" description="FHA" evidence="2">
    <location>
        <begin position="128"/>
        <end position="179"/>
    </location>
</feature>
<dbReference type="OrthoDB" id="445544at2759"/>
<dbReference type="PANTHER" id="PTHR23308">
    <property type="entry name" value="NUCLEAR INHIBITOR OF PROTEIN PHOSPHATASE-1"/>
    <property type="match status" value="1"/>
</dbReference>
<keyword evidence="4" id="KW-1185">Reference proteome</keyword>
<name>A0A1Q9EBS2_SYMMI</name>
<dbReference type="Pfam" id="PF00498">
    <property type="entry name" value="FHA"/>
    <property type="match status" value="2"/>
</dbReference>
<dbReference type="PROSITE" id="PS50006">
    <property type="entry name" value="FHA_DOMAIN"/>
    <property type="match status" value="2"/>
</dbReference>
<evidence type="ECO:0000259" key="2">
    <source>
        <dbReference type="PROSITE" id="PS50006"/>
    </source>
</evidence>
<dbReference type="Gene3D" id="2.60.200.20">
    <property type="match status" value="2"/>
</dbReference>
<organism evidence="3 4">
    <name type="scientific">Symbiodinium microadriaticum</name>
    <name type="common">Dinoflagellate</name>
    <name type="synonym">Zooxanthella microadriatica</name>
    <dbReference type="NCBI Taxonomy" id="2951"/>
    <lineage>
        <taxon>Eukaryota</taxon>
        <taxon>Sar</taxon>
        <taxon>Alveolata</taxon>
        <taxon>Dinophyceae</taxon>
        <taxon>Suessiales</taxon>
        <taxon>Symbiodiniaceae</taxon>
        <taxon>Symbiodinium</taxon>
    </lineage>
</organism>
<sequence>MHLPDRTPTPKGHTLGCKQVWEEYTSELCAMHRPWWNSVTDEVDNAMRESALLTVDSCIAATRKALACRIVSGDLGSEQPAVSLPGEGEEEKAQAAPSSPRSGEGGADLLSLPALVVVANGTRFSGVTKFGRSSSRRTLVPDFPMTEPIASRSHFNVVHDQESDQFYIMDAGSKWGTFLKISSSATLNCGDWIRVGGVEFIVRFCGGGCRCQKSHRHYRLHALRLTHRRAPMMSLSRLTPHFPEIQEEEASPKSKNLSIKDDGATCEGASRPVQVRRTVAAERIEDGPEEGSSDEEALAETRLESELMLTLSSRKPRGWLSTAVRHSQEAASRPHEASLAQEVGIRQRWDAQRPGTCMPIAPLELDFISGPRMGEKIVLCERVCTLGRGEGNTIQVTDSQLTSVSRVHCIFEFSGNRWRMRDNSSTNGTWRRLSCVLEPSEAVPVHGPMSIQAGTHEFFVKPAEMRQCLIPSPGRSILEDANL</sequence>
<dbReference type="EMBL" id="LSRX01000199">
    <property type="protein sequence ID" value="OLQ04857.1"/>
    <property type="molecule type" value="Genomic_DNA"/>
</dbReference>
<dbReference type="SMART" id="SM00240">
    <property type="entry name" value="FHA"/>
    <property type="match status" value="2"/>
</dbReference>
<dbReference type="SUPFAM" id="SSF49879">
    <property type="entry name" value="SMAD/FHA domain"/>
    <property type="match status" value="2"/>
</dbReference>
<feature type="region of interest" description="Disordered" evidence="1">
    <location>
        <begin position="243"/>
        <end position="271"/>
    </location>
</feature>
<dbReference type="AlphaFoldDB" id="A0A1Q9EBS2"/>
<evidence type="ECO:0000313" key="3">
    <source>
        <dbReference type="EMBL" id="OLQ04857.1"/>
    </source>
</evidence>
<dbReference type="CDD" id="cd00060">
    <property type="entry name" value="FHA"/>
    <property type="match status" value="2"/>
</dbReference>
<evidence type="ECO:0000313" key="4">
    <source>
        <dbReference type="Proteomes" id="UP000186817"/>
    </source>
</evidence>
<gene>
    <name evidence="3" type="ORF">AK812_SmicGene11989</name>
</gene>
<dbReference type="OMA" id="QAGTHEF"/>
<accession>A0A1Q9EBS2</accession>
<dbReference type="InterPro" id="IPR008984">
    <property type="entry name" value="SMAD_FHA_dom_sf"/>
</dbReference>
<dbReference type="Proteomes" id="UP000186817">
    <property type="component" value="Unassembled WGS sequence"/>
</dbReference>
<comment type="caution">
    <text evidence="3">The sequence shown here is derived from an EMBL/GenBank/DDBJ whole genome shotgun (WGS) entry which is preliminary data.</text>
</comment>
<evidence type="ECO:0000256" key="1">
    <source>
        <dbReference type="SAM" id="MobiDB-lite"/>
    </source>
</evidence>
<dbReference type="InterPro" id="IPR000253">
    <property type="entry name" value="FHA_dom"/>
</dbReference>